<evidence type="ECO:0000313" key="9">
    <source>
        <dbReference type="EMBL" id="GAA1751546.1"/>
    </source>
</evidence>
<sequence length="304" mass="34897">MAQTVPSTLTHLQRLEAEAIHIMREVVAEAENPVMLYSIGKDSATMLHLARKAFYPAPPPFPLLHVDTTWKFKAMYELRDKAAREAGMELLVYQNPEAKEKGINPFDHGPLHTDMWKTEGLKQALDKWGFDAAFGGGRRDEEKSRAKERVFSFRNSRHQWDPKNQRPELWKLYNARKHPGESMRVFPLSNWTELDIWQYIHLEGIEIVPLYFAAERPVVERDGLTIMVDDDRMPLAPGEVPQLRSVRFRTLGCYPLTGAVDSTAHTLPEVIQEILLTTTSERQGRAIDHDSAASMEKKKQEGYF</sequence>
<accession>A0ABN2KA38</accession>
<dbReference type="Proteomes" id="UP001501475">
    <property type="component" value="Unassembled WGS sequence"/>
</dbReference>
<comment type="pathway">
    <text evidence="6">Sulfur metabolism; hydrogen sulfide biosynthesis; sulfite from sulfate: step 1/3.</text>
</comment>
<comment type="catalytic activity">
    <reaction evidence="6">
        <text>sulfate + ATP + H(+) = adenosine 5'-phosphosulfate + diphosphate</text>
        <dbReference type="Rhea" id="RHEA:18133"/>
        <dbReference type="ChEBI" id="CHEBI:15378"/>
        <dbReference type="ChEBI" id="CHEBI:16189"/>
        <dbReference type="ChEBI" id="CHEBI:30616"/>
        <dbReference type="ChEBI" id="CHEBI:33019"/>
        <dbReference type="ChEBI" id="CHEBI:58243"/>
        <dbReference type="EC" id="2.7.7.4"/>
    </reaction>
</comment>
<dbReference type="Gene3D" id="3.40.50.620">
    <property type="entry name" value="HUPs"/>
    <property type="match status" value="1"/>
</dbReference>
<proteinExistence type="inferred from homology"/>
<dbReference type="HAMAP" id="MF_00064">
    <property type="entry name" value="Sulf_adenylyltr_sub2"/>
    <property type="match status" value="1"/>
</dbReference>
<reference evidence="9 10" key="1">
    <citation type="journal article" date="2019" name="Int. J. Syst. Evol. Microbiol.">
        <title>The Global Catalogue of Microorganisms (GCM) 10K type strain sequencing project: providing services to taxonomists for standard genome sequencing and annotation.</title>
        <authorList>
            <consortium name="The Broad Institute Genomics Platform"/>
            <consortium name="The Broad Institute Genome Sequencing Center for Infectious Disease"/>
            <person name="Wu L."/>
            <person name="Ma J."/>
        </authorList>
    </citation>
    <scope>NUCLEOTIDE SEQUENCE [LARGE SCALE GENOMIC DNA]</scope>
    <source>
        <strain evidence="9 10">JCM 15591</strain>
    </source>
</reference>
<name>A0ABN2KA38_9MICO</name>
<dbReference type="InterPro" id="IPR002500">
    <property type="entry name" value="PAPS_reduct_dom"/>
</dbReference>
<keyword evidence="4 6" id="KW-0547">Nucleotide-binding</keyword>
<keyword evidence="2 6" id="KW-0808">Transferase</keyword>
<evidence type="ECO:0000256" key="6">
    <source>
        <dbReference type="HAMAP-Rule" id="MF_00064"/>
    </source>
</evidence>
<dbReference type="PANTHER" id="PTHR43196">
    <property type="entry name" value="SULFATE ADENYLYLTRANSFERASE SUBUNIT 2"/>
    <property type="match status" value="1"/>
</dbReference>
<evidence type="ECO:0000313" key="10">
    <source>
        <dbReference type="Proteomes" id="UP001501475"/>
    </source>
</evidence>
<protein>
    <recommendedName>
        <fullName evidence="6">Sulfate adenylyltransferase subunit 2</fullName>
        <ecNumber evidence="6">2.7.7.4</ecNumber>
    </recommendedName>
    <alternativeName>
        <fullName evidence="6">ATP-sulfurylase small subunit</fullName>
    </alternativeName>
    <alternativeName>
        <fullName evidence="6">Sulfate adenylate transferase</fullName>
        <shortName evidence="6">SAT</shortName>
    </alternativeName>
</protein>
<evidence type="ECO:0000256" key="5">
    <source>
        <dbReference type="ARBA" id="ARBA00022840"/>
    </source>
</evidence>
<dbReference type="PIRSF" id="PIRSF002936">
    <property type="entry name" value="CysDAde_trans"/>
    <property type="match status" value="1"/>
</dbReference>
<keyword evidence="10" id="KW-1185">Reference proteome</keyword>
<evidence type="ECO:0000256" key="4">
    <source>
        <dbReference type="ARBA" id="ARBA00022741"/>
    </source>
</evidence>
<dbReference type="NCBIfam" id="NF003587">
    <property type="entry name" value="PRK05253.1"/>
    <property type="match status" value="1"/>
</dbReference>
<comment type="subunit">
    <text evidence="6">Heterodimer composed of CysD, the smaller subunit, and CysN.</text>
</comment>
<feature type="domain" description="Phosphoadenosine phosphosulphate reductase" evidence="8">
    <location>
        <begin position="32"/>
        <end position="258"/>
    </location>
</feature>
<dbReference type="GO" id="GO:0016779">
    <property type="term" value="F:nucleotidyltransferase activity"/>
    <property type="evidence" value="ECO:0007669"/>
    <property type="project" value="UniProtKB-KW"/>
</dbReference>
<keyword evidence="5 6" id="KW-0067">ATP-binding</keyword>
<dbReference type="RefSeq" id="WP_324386317.1">
    <property type="nucleotide sequence ID" value="NZ_BAAAPN010000025.1"/>
</dbReference>
<organism evidence="9 10">
    <name type="scientific">Nostocoides vanveenii</name>
    <dbReference type="NCBI Taxonomy" id="330835"/>
    <lineage>
        <taxon>Bacteria</taxon>
        <taxon>Bacillati</taxon>
        <taxon>Actinomycetota</taxon>
        <taxon>Actinomycetes</taxon>
        <taxon>Micrococcales</taxon>
        <taxon>Intrasporangiaceae</taxon>
        <taxon>Nostocoides</taxon>
    </lineage>
</organism>
<comment type="caution">
    <text evidence="9">The sequence shown here is derived from an EMBL/GenBank/DDBJ whole genome shotgun (WGS) entry which is preliminary data.</text>
</comment>
<dbReference type="EMBL" id="BAAAPN010000025">
    <property type="protein sequence ID" value="GAA1751546.1"/>
    <property type="molecule type" value="Genomic_DNA"/>
</dbReference>
<dbReference type="PANTHER" id="PTHR43196:SF1">
    <property type="entry name" value="SULFATE ADENYLYLTRANSFERASE SUBUNIT 2"/>
    <property type="match status" value="1"/>
</dbReference>
<comment type="similarity">
    <text evidence="1 6">Belongs to the PAPS reductase family. CysD subfamily.</text>
</comment>
<dbReference type="EC" id="2.7.7.4" evidence="6"/>
<dbReference type="SUPFAM" id="SSF52402">
    <property type="entry name" value="Adenine nucleotide alpha hydrolases-like"/>
    <property type="match status" value="1"/>
</dbReference>
<feature type="region of interest" description="Disordered" evidence="7">
    <location>
        <begin position="285"/>
        <end position="304"/>
    </location>
</feature>
<dbReference type="NCBIfam" id="NF009214">
    <property type="entry name" value="PRK12563.1"/>
    <property type="match status" value="1"/>
</dbReference>
<dbReference type="InterPro" id="IPR050128">
    <property type="entry name" value="Sulfate_adenylyltrnsfr_sub2"/>
</dbReference>
<dbReference type="NCBIfam" id="TIGR02039">
    <property type="entry name" value="CysD"/>
    <property type="match status" value="1"/>
</dbReference>
<evidence type="ECO:0000256" key="3">
    <source>
        <dbReference type="ARBA" id="ARBA00022695"/>
    </source>
</evidence>
<dbReference type="Pfam" id="PF01507">
    <property type="entry name" value="PAPS_reduct"/>
    <property type="match status" value="1"/>
</dbReference>
<comment type="function">
    <text evidence="6">With CysN forms the ATP sulfurylase (ATPS) that catalyzes the adenylation of sulfate producing adenosine 5'-phosphosulfate (APS) and diphosphate, the first enzymatic step in sulfur assimilation pathway. APS synthesis involves the formation of a high-energy phosphoric-sulfuric acid anhydride bond driven by GTP hydrolysis by CysN coupled to ATP hydrolysis by CysD.</text>
</comment>
<evidence type="ECO:0000256" key="2">
    <source>
        <dbReference type="ARBA" id="ARBA00022679"/>
    </source>
</evidence>
<evidence type="ECO:0000256" key="7">
    <source>
        <dbReference type="SAM" id="MobiDB-lite"/>
    </source>
</evidence>
<dbReference type="InterPro" id="IPR014729">
    <property type="entry name" value="Rossmann-like_a/b/a_fold"/>
</dbReference>
<gene>
    <name evidence="6 9" type="primary">cysD</name>
    <name evidence="9" type="ORF">GCM10009810_09810</name>
</gene>
<dbReference type="InterPro" id="IPR011784">
    <property type="entry name" value="SO4_adenylTrfase_ssu"/>
</dbReference>
<keyword evidence="3 6" id="KW-0548">Nucleotidyltransferase</keyword>
<evidence type="ECO:0000259" key="8">
    <source>
        <dbReference type="Pfam" id="PF01507"/>
    </source>
</evidence>
<evidence type="ECO:0000256" key="1">
    <source>
        <dbReference type="ARBA" id="ARBA00008885"/>
    </source>
</evidence>